<evidence type="ECO:0000256" key="2">
    <source>
        <dbReference type="SAM" id="Phobius"/>
    </source>
</evidence>
<reference evidence="3 4" key="1">
    <citation type="submission" date="2017-10" db="EMBL/GenBank/DDBJ databases">
        <title>Sequencing the genomes of 1000 actinobacteria strains.</title>
        <authorList>
            <person name="Klenk H.-P."/>
        </authorList>
    </citation>
    <scope>NUCLEOTIDE SEQUENCE [LARGE SCALE GENOMIC DNA]</scope>
    <source>
        <strain evidence="3 4">DSM 15597</strain>
    </source>
</reference>
<feature type="compositionally biased region" description="Pro residues" evidence="1">
    <location>
        <begin position="132"/>
        <end position="142"/>
    </location>
</feature>
<protein>
    <submittedName>
        <fullName evidence="3">Uncharacterized protein</fullName>
    </submittedName>
</protein>
<comment type="caution">
    <text evidence="3">The sequence shown here is derived from an EMBL/GenBank/DDBJ whole genome shotgun (WGS) entry which is preliminary data.</text>
</comment>
<dbReference type="RefSeq" id="WP_143483539.1">
    <property type="nucleotide sequence ID" value="NZ_PDJC01000001.1"/>
</dbReference>
<feature type="compositionally biased region" description="Basic and acidic residues" evidence="1">
    <location>
        <begin position="168"/>
        <end position="178"/>
    </location>
</feature>
<keyword evidence="2" id="KW-1133">Transmembrane helix</keyword>
<evidence type="ECO:0000313" key="4">
    <source>
        <dbReference type="Proteomes" id="UP000226079"/>
    </source>
</evidence>
<feature type="transmembrane region" description="Helical" evidence="2">
    <location>
        <begin position="75"/>
        <end position="99"/>
    </location>
</feature>
<evidence type="ECO:0000256" key="1">
    <source>
        <dbReference type="SAM" id="MobiDB-lite"/>
    </source>
</evidence>
<keyword evidence="2" id="KW-0472">Membrane</keyword>
<proteinExistence type="predicted"/>
<keyword evidence="2" id="KW-0812">Transmembrane</keyword>
<dbReference type="Proteomes" id="UP000226079">
    <property type="component" value="Unassembled WGS sequence"/>
</dbReference>
<sequence length="239" mass="24003">MRLSNSATERLLAGDPSADQADLATVAAFLSDLPKTLPPAEVGDVREAHLDAITREARIVAAAAPPRARRSTRRLVVTAVAAGLGVLTTGVGVAAAVGANPLGFLPNLLPIPASSVRVDHPASLEPSAHEPSGPPVPPPPTHSPQSTGAPGQPAGEDTPGGSQSNNGRSDEARSDHSPTAKPSHPNNGKSGEKGEHGRSEDNPGKGKPTANPGKGKPAATSEATSHARTDPPGKTTSGN</sequence>
<organism evidence="3 4">
    <name type="scientific">Propionicimonas paludicola</name>
    <dbReference type="NCBI Taxonomy" id="185243"/>
    <lineage>
        <taxon>Bacteria</taxon>
        <taxon>Bacillati</taxon>
        <taxon>Actinomycetota</taxon>
        <taxon>Actinomycetes</taxon>
        <taxon>Propionibacteriales</taxon>
        <taxon>Nocardioidaceae</taxon>
        <taxon>Propionicimonas</taxon>
    </lineage>
</organism>
<keyword evidence="4" id="KW-1185">Reference proteome</keyword>
<evidence type="ECO:0000313" key="3">
    <source>
        <dbReference type="EMBL" id="PFG16059.1"/>
    </source>
</evidence>
<feature type="region of interest" description="Disordered" evidence="1">
    <location>
        <begin position="120"/>
        <end position="239"/>
    </location>
</feature>
<name>A0A2A9CR88_9ACTN</name>
<dbReference type="AlphaFoldDB" id="A0A2A9CR88"/>
<gene>
    <name evidence="3" type="ORF">ATK74_0588</name>
</gene>
<dbReference type="EMBL" id="PDJC01000001">
    <property type="protein sequence ID" value="PFG16059.1"/>
    <property type="molecule type" value="Genomic_DNA"/>
</dbReference>
<feature type="compositionally biased region" description="Basic and acidic residues" evidence="1">
    <location>
        <begin position="190"/>
        <end position="204"/>
    </location>
</feature>
<accession>A0A2A9CR88</accession>